<gene>
    <name evidence="6" type="primary">anks1b</name>
    <name evidence="6" type="ORF">AK812_SmicGene35700</name>
</gene>
<evidence type="ECO:0000313" key="7">
    <source>
        <dbReference type="Proteomes" id="UP000186817"/>
    </source>
</evidence>
<evidence type="ECO:0000256" key="3">
    <source>
        <dbReference type="PROSITE-ProRule" id="PRU00023"/>
    </source>
</evidence>
<keyword evidence="7" id="KW-1185">Reference proteome</keyword>
<sequence length="720" mass="78670">MPRALAVSLALLRTVASDVVHIELDANGKEPLLRAICGYSPANGAEKWIAKLSARNAFCFEIQHLHLKQHSYSQQAMPLEGRQDLMKLLRSGEVDEEDLLECLRDDVRGRDPLEDKGDHAAHQKDKDWWTPLHWAAQDGHERLVEKLLGLRVSTNAADICGATPLMIAAFNGRTRIIEALLRDRSTDVRQTNKYLGTALHYAAQRGHAAAVELLIDARAEDPLRLNSVFSSLARTFRREMSWWMSSLDSASTMKYNLAARWLLRQSGIVRQRGEEFSPEDLAFQPAHEFVDPETGESFEVTPADPFFGLNKLLKALESMNGQSTLDKRGELRTAVADLKAEGVVLPDPEDYHQIEAECLTVPPDLGYRAASRDSFMQLKTLSDNTKLLRTKTGIKLLPHVKQATLGVTDANSIPPGFEATAALTRPSQKVATWDLCSWSSKALFKFSVIAEAEKNKGHDVAVDGTGGGALRAERGVLGAERLREGRGRGRDGDGWGALGAERSLRDAPVDGDGWRGGRKKLRAGRSWDYVGVDGTVGSSGCRAFAGGTWPWTDGAELWVPSVRGRTWPWTERAGVGAERLREDAAVPSVHGRMRPCAELWVRREVARKQGKGRLGPGSLESASLGPQTSSAGTANAFPGVNPAAPFINALDRHSDSPLSWAARSGHLDAVKKLVENGADPLLDNNASEDPIELAKANGFEEVAEVMEASVEDKEQLAMST</sequence>
<dbReference type="Pfam" id="PF00023">
    <property type="entry name" value="Ank"/>
    <property type="match status" value="1"/>
</dbReference>
<dbReference type="OrthoDB" id="341259at2759"/>
<proteinExistence type="predicted"/>
<organism evidence="6 7">
    <name type="scientific">Symbiodinium microadriaticum</name>
    <name type="common">Dinoflagellate</name>
    <name type="synonym">Zooxanthella microadriatica</name>
    <dbReference type="NCBI Taxonomy" id="2951"/>
    <lineage>
        <taxon>Eukaryota</taxon>
        <taxon>Sar</taxon>
        <taxon>Alveolata</taxon>
        <taxon>Dinophyceae</taxon>
        <taxon>Suessiales</taxon>
        <taxon>Symbiodiniaceae</taxon>
        <taxon>Symbiodinium</taxon>
    </lineage>
</organism>
<evidence type="ECO:0000256" key="4">
    <source>
        <dbReference type="SAM" id="MobiDB-lite"/>
    </source>
</evidence>
<feature type="repeat" description="ANK" evidence="3">
    <location>
        <begin position="653"/>
        <end position="685"/>
    </location>
</feature>
<dbReference type="InterPro" id="IPR036770">
    <property type="entry name" value="Ankyrin_rpt-contain_sf"/>
</dbReference>
<keyword evidence="2 3" id="KW-0040">ANK repeat</keyword>
<reference evidence="6 7" key="1">
    <citation type="submission" date="2016-02" db="EMBL/GenBank/DDBJ databases">
        <title>Genome analysis of coral dinoflagellate symbionts highlights evolutionary adaptations to a symbiotic lifestyle.</title>
        <authorList>
            <person name="Aranda M."/>
            <person name="Li Y."/>
            <person name="Liew Y.J."/>
            <person name="Baumgarten S."/>
            <person name="Simakov O."/>
            <person name="Wilson M."/>
            <person name="Piel J."/>
            <person name="Ashoor H."/>
            <person name="Bougouffa S."/>
            <person name="Bajic V.B."/>
            <person name="Ryu T."/>
            <person name="Ravasi T."/>
            <person name="Bayer T."/>
            <person name="Micklem G."/>
            <person name="Kim H."/>
            <person name="Bhak J."/>
            <person name="Lajeunesse T.C."/>
            <person name="Voolstra C.R."/>
        </authorList>
    </citation>
    <scope>NUCLEOTIDE SEQUENCE [LARGE SCALE GENOMIC DNA]</scope>
    <source>
        <strain evidence="6 7">CCMP2467</strain>
    </source>
</reference>
<feature type="compositionally biased region" description="Polar residues" evidence="4">
    <location>
        <begin position="620"/>
        <end position="633"/>
    </location>
</feature>
<feature type="region of interest" description="Disordered" evidence="4">
    <location>
        <begin position="610"/>
        <end position="636"/>
    </location>
</feature>
<accession>A0A1Q9CKS8</accession>
<dbReference type="PROSITE" id="PS50297">
    <property type="entry name" value="ANK_REP_REGION"/>
    <property type="match status" value="2"/>
</dbReference>
<evidence type="ECO:0000256" key="2">
    <source>
        <dbReference type="ARBA" id="ARBA00023043"/>
    </source>
</evidence>
<dbReference type="PROSITE" id="PS50088">
    <property type="entry name" value="ANK_REPEAT"/>
    <property type="match status" value="2"/>
</dbReference>
<feature type="chain" id="PRO_5013067914" evidence="5">
    <location>
        <begin position="18"/>
        <end position="720"/>
    </location>
</feature>
<dbReference type="SUPFAM" id="SSF48403">
    <property type="entry name" value="Ankyrin repeat"/>
    <property type="match status" value="1"/>
</dbReference>
<evidence type="ECO:0000313" key="6">
    <source>
        <dbReference type="EMBL" id="OLP83531.1"/>
    </source>
</evidence>
<dbReference type="AlphaFoldDB" id="A0A1Q9CKS8"/>
<protein>
    <submittedName>
        <fullName evidence="6">Ankyrin repeat and sterile alpha motif domain-containing protein 1B</fullName>
    </submittedName>
</protein>
<keyword evidence="1" id="KW-0677">Repeat</keyword>
<dbReference type="PANTHER" id="PTHR24171:SF9">
    <property type="entry name" value="ANKYRIN REPEAT DOMAIN-CONTAINING PROTEIN 39"/>
    <property type="match status" value="1"/>
</dbReference>
<dbReference type="InterPro" id="IPR002110">
    <property type="entry name" value="Ankyrin_rpt"/>
</dbReference>
<dbReference type="PANTHER" id="PTHR24171">
    <property type="entry name" value="ANKYRIN REPEAT DOMAIN-CONTAINING PROTEIN 39-RELATED"/>
    <property type="match status" value="1"/>
</dbReference>
<dbReference type="Proteomes" id="UP000186817">
    <property type="component" value="Unassembled WGS sequence"/>
</dbReference>
<dbReference type="Gene3D" id="1.25.40.20">
    <property type="entry name" value="Ankyrin repeat-containing domain"/>
    <property type="match status" value="2"/>
</dbReference>
<comment type="caution">
    <text evidence="6">The sequence shown here is derived from an EMBL/GenBank/DDBJ whole genome shotgun (WGS) entry which is preliminary data.</text>
</comment>
<evidence type="ECO:0000256" key="1">
    <source>
        <dbReference type="ARBA" id="ARBA00022737"/>
    </source>
</evidence>
<dbReference type="Pfam" id="PF12796">
    <property type="entry name" value="Ank_2"/>
    <property type="match status" value="1"/>
</dbReference>
<name>A0A1Q9CKS8_SYMMI</name>
<keyword evidence="5" id="KW-0732">Signal</keyword>
<evidence type="ECO:0000256" key="5">
    <source>
        <dbReference type="SAM" id="SignalP"/>
    </source>
</evidence>
<feature type="signal peptide" evidence="5">
    <location>
        <begin position="1"/>
        <end position="17"/>
    </location>
</feature>
<feature type="repeat" description="ANK" evidence="3">
    <location>
        <begin position="127"/>
        <end position="159"/>
    </location>
</feature>
<dbReference type="EMBL" id="LSRX01001110">
    <property type="protein sequence ID" value="OLP83531.1"/>
    <property type="molecule type" value="Genomic_DNA"/>
</dbReference>
<dbReference type="SMART" id="SM00248">
    <property type="entry name" value="ANK"/>
    <property type="match status" value="4"/>
</dbReference>